<evidence type="ECO:0000256" key="4">
    <source>
        <dbReference type="ARBA" id="ARBA00022747"/>
    </source>
</evidence>
<dbReference type="PROSITE" id="PS00094">
    <property type="entry name" value="C5_MTASE_1"/>
    <property type="match status" value="1"/>
</dbReference>
<evidence type="ECO:0000256" key="3">
    <source>
        <dbReference type="ARBA" id="ARBA00022691"/>
    </source>
</evidence>
<dbReference type="Pfam" id="PF00145">
    <property type="entry name" value="DNA_methylase"/>
    <property type="match status" value="1"/>
</dbReference>
<dbReference type="Proteomes" id="UP001142078">
    <property type="component" value="Unassembled WGS sequence"/>
</dbReference>
<evidence type="ECO:0000313" key="8">
    <source>
        <dbReference type="EMBL" id="MCR2043550.1"/>
    </source>
</evidence>
<evidence type="ECO:0000256" key="7">
    <source>
        <dbReference type="RuleBase" id="RU000417"/>
    </source>
</evidence>
<protein>
    <recommendedName>
        <fullName evidence="7">Cytosine-specific methyltransferase</fullName>
        <ecNumber evidence="7">2.1.1.37</ecNumber>
    </recommendedName>
</protein>
<evidence type="ECO:0000256" key="5">
    <source>
        <dbReference type="PROSITE-ProRule" id="PRU01016"/>
    </source>
</evidence>
<evidence type="ECO:0000256" key="6">
    <source>
        <dbReference type="RuleBase" id="RU000416"/>
    </source>
</evidence>
<proteinExistence type="inferred from homology"/>
<dbReference type="EMBL" id="JANJZL010000003">
    <property type="protein sequence ID" value="MCR2043550.1"/>
    <property type="molecule type" value="Genomic_DNA"/>
</dbReference>
<comment type="similarity">
    <text evidence="5 6">Belongs to the class I-like SAM-binding methyltransferase superfamily. C5-methyltransferase family.</text>
</comment>
<dbReference type="SUPFAM" id="SSF53335">
    <property type="entry name" value="S-adenosyl-L-methionine-dependent methyltransferases"/>
    <property type="match status" value="1"/>
</dbReference>
<dbReference type="PANTHER" id="PTHR46098:SF1">
    <property type="entry name" value="TRNA (CYTOSINE(38)-C(5))-METHYLTRANSFERASE"/>
    <property type="match status" value="1"/>
</dbReference>
<dbReference type="PANTHER" id="PTHR46098">
    <property type="entry name" value="TRNA (CYTOSINE(38)-C(5))-METHYLTRANSFERASE"/>
    <property type="match status" value="1"/>
</dbReference>
<dbReference type="GO" id="GO:0009307">
    <property type="term" value="P:DNA restriction-modification system"/>
    <property type="evidence" value="ECO:0007669"/>
    <property type="project" value="UniProtKB-KW"/>
</dbReference>
<keyword evidence="9" id="KW-1185">Reference proteome</keyword>
<dbReference type="PROSITE" id="PS51679">
    <property type="entry name" value="SAM_MT_C5"/>
    <property type="match status" value="1"/>
</dbReference>
<dbReference type="AlphaFoldDB" id="A0A9X2MGF9"/>
<dbReference type="EC" id="2.1.1.37" evidence="7"/>
<gene>
    <name evidence="8" type="primary">dcm</name>
    <name evidence="8" type="ORF">NSA23_05395</name>
</gene>
<feature type="active site" evidence="5">
    <location>
        <position position="98"/>
    </location>
</feature>
<evidence type="ECO:0000313" key="9">
    <source>
        <dbReference type="Proteomes" id="UP001142078"/>
    </source>
</evidence>
<keyword evidence="3 5" id="KW-0949">S-adenosyl-L-methionine</keyword>
<dbReference type="PRINTS" id="PR00105">
    <property type="entry name" value="C5METTRFRASE"/>
</dbReference>
<dbReference type="GO" id="GO:0003886">
    <property type="term" value="F:DNA (cytosine-5-)-methyltransferase activity"/>
    <property type="evidence" value="ECO:0007669"/>
    <property type="project" value="UniProtKB-EC"/>
</dbReference>
<dbReference type="Gene3D" id="3.90.120.10">
    <property type="entry name" value="DNA Methylase, subunit A, domain 2"/>
    <property type="match status" value="1"/>
</dbReference>
<dbReference type="RefSeq" id="WP_257490313.1">
    <property type="nucleotide sequence ID" value="NZ_JANJZL010000003.1"/>
</dbReference>
<comment type="caution">
    <text evidence="8">The sequence shown here is derived from an EMBL/GenBank/DDBJ whole genome shotgun (WGS) entry which is preliminary data.</text>
</comment>
<dbReference type="Gene3D" id="3.40.50.150">
    <property type="entry name" value="Vaccinia Virus protein VP39"/>
    <property type="match status" value="1"/>
</dbReference>
<name>A0A9X2MGF9_9FIRM</name>
<reference evidence="8" key="1">
    <citation type="submission" date="2022-07" db="EMBL/GenBank/DDBJ databases">
        <title>Enhanced cultured diversity of the mouse gut microbiota enables custom-made synthetic communities.</title>
        <authorList>
            <person name="Afrizal A."/>
        </authorList>
    </citation>
    <scope>NUCLEOTIDE SEQUENCE</scope>
    <source>
        <strain evidence="8">DSM 29482</strain>
    </source>
</reference>
<dbReference type="CDD" id="cd00315">
    <property type="entry name" value="Cyt_C5_DNA_methylase"/>
    <property type="match status" value="1"/>
</dbReference>
<evidence type="ECO:0000256" key="2">
    <source>
        <dbReference type="ARBA" id="ARBA00022679"/>
    </source>
</evidence>
<evidence type="ECO:0000256" key="1">
    <source>
        <dbReference type="ARBA" id="ARBA00022603"/>
    </source>
</evidence>
<dbReference type="InterPro" id="IPR001525">
    <property type="entry name" value="C5_MeTfrase"/>
</dbReference>
<dbReference type="InterPro" id="IPR050750">
    <property type="entry name" value="C5-MTase"/>
</dbReference>
<sequence>MQLSLFEDFNIAEQNLLYKKEVRFIDLFAGMGGLRLGFEQAFKELGFNTRCVMTSEIKTYAIKALEENFDHEKLLGDITQVKSKEIPDFDILLAGFPCQAFSTAGKGLGFLDTRGTLFFEVGRILKEKRPYGFILENVEGLITHDKKKPKDEIGRTLTIILRTLKELGYRVEWKLLDSKDFGVPQSRKRVFIVGTLNKKINLDGFEKRYKTFGEIQESGIGTLDTHFTSCLLKHFKPEELYGKAIKDKRGGDNNIHSWTIELKGEVSDEQKVLLELLFKERRKKHWAEKIGIKWMDGMPLTVEQIATFYKHKNLKDLLDDLVEKGYLVLEHPKDVVEKKLSNGKTIKRREYDITKPKGYNIVTGKLSFEFTKILDPNDISPTLVATDVSKLGVVDGNGIRRLTLREGLRLFGYPDDYSLECFNGSERDKRKAFDLLGNTVVIPVVRDISLRLGKEYKENLKNIEEIQIGMSL</sequence>
<dbReference type="NCBIfam" id="TIGR00675">
    <property type="entry name" value="dcm"/>
    <property type="match status" value="1"/>
</dbReference>
<keyword evidence="1 5" id="KW-0489">Methyltransferase</keyword>
<organism evidence="8 9">
    <name type="scientific">Anaerosalibacter massiliensis</name>
    <dbReference type="NCBI Taxonomy" id="1347392"/>
    <lineage>
        <taxon>Bacteria</taxon>
        <taxon>Bacillati</taxon>
        <taxon>Bacillota</taxon>
        <taxon>Tissierellia</taxon>
        <taxon>Tissierellales</taxon>
        <taxon>Sporanaerobacteraceae</taxon>
        <taxon>Anaerosalibacter</taxon>
    </lineage>
</organism>
<keyword evidence="4" id="KW-0680">Restriction system</keyword>
<comment type="catalytic activity">
    <reaction evidence="7">
        <text>a 2'-deoxycytidine in DNA + S-adenosyl-L-methionine = a 5-methyl-2'-deoxycytidine in DNA + S-adenosyl-L-homocysteine + H(+)</text>
        <dbReference type="Rhea" id="RHEA:13681"/>
        <dbReference type="Rhea" id="RHEA-COMP:11369"/>
        <dbReference type="Rhea" id="RHEA-COMP:11370"/>
        <dbReference type="ChEBI" id="CHEBI:15378"/>
        <dbReference type="ChEBI" id="CHEBI:57856"/>
        <dbReference type="ChEBI" id="CHEBI:59789"/>
        <dbReference type="ChEBI" id="CHEBI:85452"/>
        <dbReference type="ChEBI" id="CHEBI:85454"/>
        <dbReference type="EC" id="2.1.1.37"/>
    </reaction>
</comment>
<dbReference type="InterPro" id="IPR029063">
    <property type="entry name" value="SAM-dependent_MTases_sf"/>
</dbReference>
<accession>A0A9X2MGF9</accession>
<dbReference type="GO" id="GO:0032259">
    <property type="term" value="P:methylation"/>
    <property type="evidence" value="ECO:0007669"/>
    <property type="project" value="UniProtKB-KW"/>
</dbReference>
<keyword evidence="2 5" id="KW-0808">Transferase</keyword>
<dbReference type="InterPro" id="IPR018117">
    <property type="entry name" value="C5_DNA_meth_AS"/>
</dbReference>